<proteinExistence type="predicted"/>
<dbReference type="InterPro" id="IPR010181">
    <property type="entry name" value="CGCAxxGCC_motif"/>
</dbReference>
<dbReference type="eggNOG" id="COG1433">
    <property type="taxonomic scope" value="Bacteria"/>
</dbReference>
<name>I4D3K4_DESAJ</name>
<dbReference type="Pfam" id="PF09719">
    <property type="entry name" value="C_GCAxxG_C_C"/>
    <property type="match status" value="1"/>
</dbReference>
<evidence type="ECO:0000313" key="2">
    <source>
        <dbReference type="Proteomes" id="UP000002892"/>
    </source>
</evidence>
<accession>I4D3K4</accession>
<evidence type="ECO:0000313" key="1">
    <source>
        <dbReference type="EMBL" id="AFM40378.1"/>
    </source>
</evidence>
<dbReference type="AlphaFoldDB" id="I4D3K4"/>
<organism evidence="1 2">
    <name type="scientific">Desulfosporosinus acidiphilus (strain DSM 22704 / JCM 16185 / SJ4)</name>
    <dbReference type="NCBI Taxonomy" id="646529"/>
    <lineage>
        <taxon>Bacteria</taxon>
        <taxon>Bacillati</taxon>
        <taxon>Bacillota</taxon>
        <taxon>Clostridia</taxon>
        <taxon>Eubacteriales</taxon>
        <taxon>Desulfitobacteriaceae</taxon>
        <taxon>Desulfosporosinus</taxon>
    </lineage>
</organism>
<dbReference type="STRING" id="646529.Desaci_1353"/>
<keyword evidence="2" id="KW-1185">Reference proteome</keyword>
<dbReference type="KEGG" id="dai:Desaci_1353"/>
<sequence>MRSDKAVDCFLSGFNCAQAVFSTYSDDLGLTTEMAKKIASSFGAGMGYIGETCGAVTGAFMLIGLKFGKVNVEDNEAKAKTYDLVQEFTRRFTSINGGVKCKELLGFDLSIPEDLNVVKEKQLFDILCPKFVKNSSEIIEELLEIPD</sequence>
<dbReference type="OrthoDB" id="9791535at2"/>
<gene>
    <name evidence="1" type="ordered locus">Desaci_1353</name>
</gene>
<dbReference type="RefSeq" id="WP_014826385.1">
    <property type="nucleotide sequence ID" value="NC_018068.1"/>
</dbReference>
<protein>
    <submittedName>
        <fullName evidence="1">C_GCAxxG_C_C family probable redox protein</fullName>
    </submittedName>
</protein>
<dbReference type="Proteomes" id="UP000002892">
    <property type="component" value="Chromosome"/>
</dbReference>
<dbReference type="EMBL" id="CP003639">
    <property type="protein sequence ID" value="AFM40378.1"/>
    <property type="molecule type" value="Genomic_DNA"/>
</dbReference>
<dbReference type="NCBIfam" id="TIGR01909">
    <property type="entry name" value="C_GCAxxG_C_C"/>
    <property type="match status" value="1"/>
</dbReference>
<dbReference type="HOGENOM" id="CLU_091283_1_1_9"/>
<reference evidence="1 2" key="1">
    <citation type="journal article" date="2012" name="J. Bacteriol.">
        <title>Complete genome sequences of Desulfosporosinus orientis DSM765T, Desulfosporosinus youngiae DSM17734T, Desulfosporosinus meridiei DSM13257T, and Desulfosporosinus acidiphilus DSM22704T.</title>
        <authorList>
            <person name="Pester M."/>
            <person name="Brambilla E."/>
            <person name="Alazard D."/>
            <person name="Rattei T."/>
            <person name="Weinmaier T."/>
            <person name="Han J."/>
            <person name="Lucas S."/>
            <person name="Lapidus A."/>
            <person name="Cheng J.F."/>
            <person name="Goodwin L."/>
            <person name="Pitluck S."/>
            <person name="Peters L."/>
            <person name="Ovchinnikova G."/>
            <person name="Teshima H."/>
            <person name="Detter J.C."/>
            <person name="Han C.S."/>
            <person name="Tapia R."/>
            <person name="Land M.L."/>
            <person name="Hauser L."/>
            <person name="Kyrpides N.C."/>
            <person name="Ivanova N.N."/>
            <person name="Pagani I."/>
            <person name="Huntmann M."/>
            <person name="Wei C.L."/>
            <person name="Davenport K.W."/>
            <person name="Daligault H."/>
            <person name="Chain P.S."/>
            <person name="Chen A."/>
            <person name="Mavromatis K."/>
            <person name="Markowitz V."/>
            <person name="Szeto E."/>
            <person name="Mikhailova N."/>
            <person name="Pati A."/>
            <person name="Wagner M."/>
            <person name="Woyke T."/>
            <person name="Ollivier B."/>
            <person name="Klenk H.P."/>
            <person name="Spring S."/>
            <person name="Loy A."/>
        </authorList>
    </citation>
    <scope>NUCLEOTIDE SEQUENCE [LARGE SCALE GENOMIC DNA]</scope>
    <source>
        <strain evidence="2">DSM 22704 / JCM 16185 / SJ4</strain>
    </source>
</reference>